<reference evidence="6" key="1">
    <citation type="submission" date="2009-01" db="EMBL/GenBank/DDBJ databases">
        <title>Properties of virion transactivator proteins encoded by primate cytomegaloviruses.</title>
        <authorList>
            <person name="Nicholson I.P."/>
            <person name="Sutherland J.S."/>
            <person name="Chaudry T.N."/>
            <person name="Blewett E.L."/>
            <person name="Barry P.A."/>
            <person name="Nicholl M.J."/>
            <person name="Preston C.M."/>
        </authorList>
    </citation>
    <scope>NUCLEOTIDE SEQUENCE</scope>
    <source>
        <strain evidence="6">Colburn</strain>
    </source>
</reference>
<dbReference type="EMBL" id="FJ610668">
    <property type="protein sequence ID" value="ACM47308.1"/>
    <property type="molecule type" value="Genomic_DNA"/>
</dbReference>
<feature type="compositionally biased region" description="Acidic residues" evidence="5">
    <location>
        <begin position="1"/>
        <end position="10"/>
    </location>
</feature>
<accession>B9VWG1</accession>
<keyword evidence="4" id="KW-0946">Virion</keyword>
<keyword evidence="3" id="KW-0920">Virion tegument</keyword>
<evidence type="ECO:0000256" key="3">
    <source>
        <dbReference type="ARBA" id="ARBA00022580"/>
    </source>
</evidence>
<protein>
    <submittedName>
        <fullName evidence="6">Tegument protein pp71</fullName>
    </submittedName>
</protein>
<evidence type="ECO:0000256" key="1">
    <source>
        <dbReference type="ARBA" id="ARBA00004535"/>
    </source>
</evidence>
<evidence type="ECO:0000313" key="7">
    <source>
        <dbReference type="EMBL" id="AEV80618.1"/>
    </source>
</evidence>
<dbReference type="Proteomes" id="UP000113346">
    <property type="component" value="Segment"/>
</dbReference>
<dbReference type="Pfam" id="PF05784">
    <property type="entry name" value="Herpes_UL82_83"/>
    <property type="match status" value="1"/>
</dbReference>
<proteinExistence type="predicted"/>
<gene>
    <name evidence="6" type="primary">UL82</name>
</gene>
<dbReference type="EMBL" id="FJ483969">
    <property type="protein sequence ID" value="AEV80618.1"/>
    <property type="molecule type" value="Genomic_DNA"/>
</dbReference>
<reference evidence="7" key="2">
    <citation type="submission" date="2011-12" db="EMBL/GenBank/DDBJ databases">
        <title>Comparative genomics of primate cytomegaloviruses.</title>
        <authorList>
            <person name="Davison A.J."/>
            <person name="Holton M."/>
            <person name="Dolan A."/>
            <person name="Dargan D.J."/>
            <person name="Gatherer D."/>
            <person name="Hayward G.S."/>
        </authorList>
    </citation>
    <scope>NUCLEOTIDE SEQUENCE [LARGE SCALE GENOMIC DNA]</scope>
    <source>
        <strain evidence="7">Colburn</strain>
    </source>
</reference>
<keyword evidence="2" id="KW-0597">Phosphoprotein</keyword>
<sequence length="545" mass="61183">MDRPPEEEEEPRPSTSRAAAPAATFDRLTCHVLRMITTQSTTMETNAVKVIDWHANIQVANPAVICTFQEVKSPRDPLQLTDLNLKGRCSSTLRDSLRTDVCNFSDTRLRSGSNTMSVLVFALPLVRVPVTGIHLFRGRAQSENRPPRANARVTIRRAQYMWTVKVNLAGINWSRRRDSHTEGGQFFTSDFTFATDLMPLTVVDAMDQLACSDADTYIQKAETVGEQNLIRVYIIHLSGHPPAEMFLQMSVYSHRAEVICRHNPAPFFERHAENGFLVRNPHTVNIPAHHTHVAHFNNAIETQGTCHLLFFPIDIPGLSIEAGPLTSRMKITLKIQNLTQTAITVNYMQMLGFIHFFPRGSLATMPNRTQTPRCSQTRLRAGLFPRDVIMRGVISQFVEQNSSSSEEEEEDEPVPLTPPILTEAIFAPFQSENDSTSDEDEEEPTTSARLRAEARARREAGQPPVPERPPPTVQLLSLPCWNMYIHTDLLLPITARIEDTAVKATSYLRSELEGDICTAADLQSTFQELMAPLPARRSPTARPRI</sequence>
<evidence type="ECO:0000256" key="5">
    <source>
        <dbReference type="SAM" id="MobiDB-lite"/>
    </source>
</evidence>
<evidence type="ECO:0000313" key="6">
    <source>
        <dbReference type="EMBL" id="ACM47308.1"/>
    </source>
</evidence>
<dbReference type="InterPro" id="IPR008649">
    <property type="entry name" value="Herpes_UL82/UL83"/>
</dbReference>
<organism evidence="6">
    <name type="scientific">Simian cytomegalovirus (strain Colburn)</name>
    <dbReference type="NCBI Taxonomy" id="50292"/>
    <lineage>
        <taxon>Viruses</taxon>
        <taxon>Duplodnaviria</taxon>
        <taxon>Heunggongvirae</taxon>
        <taxon>Peploviricota</taxon>
        <taxon>Herviviricetes</taxon>
        <taxon>Herpesvirales</taxon>
        <taxon>Orthoherpesviridae</taxon>
        <taxon>Betaherpesvirinae</taxon>
        <taxon>Cytomegalovirus</taxon>
        <taxon>Cytomegalovirus cercopithecinebeta5</taxon>
    </lineage>
</organism>
<organismHost>
    <name type="scientific">Macaca</name>
    <name type="common">macaques</name>
    <dbReference type="NCBI Taxonomy" id="9539"/>
</organismHost>
<comment type="subcellular location">
    <subcellularLocation>
        <location evidence="1">Virion tegument</location>
    </subcellularLocation>
</comment>
<evidence type="ECO:0000256" key="4">
    <source>
        <dbReference type="ARBA" id="ARBA00022844"/>
    </source>
</evidence>
<dbReference type="GO" id="GO:0019033">
    <property type="term" value="C:viral tegument"/>
    <property type="evidence" value="ECO:0007669"/>
    <property type="project" value="UniProtKB-SubCell"/>
</dbReference>
<evidence type="ECO:0000256" key="2">
    <source>
        <dbReference type="ARBA" id="ARBA00022553"/>
    </source>
</evidence>
<feature type="region of interest" description="Disordered" evidence="5">
    <location>
        <begin position="1"/>
        <end position="21"/>
    </location>
</feature>
<name>B9VWG1_SCMVC</name>